<proteinExistence type="predicted"/>
<comment type="caution">
    <text evidence="1">The sequence shown here is derived from an EMBL/GenBank/DDBJ whole genome shotgun (WGS) entry which is preliminary data.</text>
</comment>
<protein>
    <submittedName>
        <fullName evidence="1">Uncharacterized protein</fullName>
    </submittedName>
</protein>
<gene>
    <name evidence="1" type="ORF">PORY_002069</name>
</gene>
<sequence length="217" mass="25300">MNLNIILRDKLHFFEKKNFSHSNLKTFFKYAQNLSLNPESSYYKGIFYEYIVQKTLRKYNMDLWRSGGTNDCGIDLRGKWYYEIGQIKYQCPIIVQCKNQKKKIGPKCVRELEGVLSNENENILGLISCCGFTQIAQKQMLKASKAMAMCVILPKENDGYLEKFIWNIKASELIKGLGVQFRYIQKTSHTSIRTDVCQELVLTINGHIIKYQDFEGY</sequence>
<evidence type="ECO:0000313" key="1">
    <source>
        <dbReference type="EMBL" id="KAG4304676.1"/>
    </source>
</evidence>
<reference evidence="1 2" key="1">
    <citation type="journal article" date="2021" name="Commun. Biol.">
        <title>Genomic insights into the host specific adaptation of the Pneumocystis genus.</title>
        <authorList>
            <person name="Cisse O.H."/>
            <person name="Ma L."/>
            <person name="Dekker J.P."/>
            <person name="Khil P.P."/>
            <person name="Youn J.-H."/>
            <person name="Brenchley J.M."/>
            <person name="Blair R."/>
            <person name="Pahar B."/>
            <person name="Chabe M."/>
            <person name="Van Rompay K.K.A."/>
            <person name="Keesler R."/>
            <person name="Sukura A."/>
            <person name="Hirsch V."/>
            <person name="Kutty G."/>
            <person name="Liu Y."/>
            <person name="Peng L."/>
            <person name="Chen J."/>
            <person name="Song J."/>
            <person name="Weissenbacher-Lang C."/>
            <person name="Xu J."/>
            <person name="Upham N.S."/>
            <person name="Stajich J.E."/>
            <person name="Cuomo C.A."/>
            <person name="Cushion M.T."/>
            <person name="Kovacs J.A."/>
        </authorList>
    </citation>
    <scope>NUCLEOTIDE SEQUENCE [LARGE SCALE GENOMIC DNA]</scope>
    <source>
        <strain evidence="1 2">RABM</strain>
    </source>
</reference>
<evidence type="ECO:0000313" key="2">
    <source>
        <dbReference type="Proteomes" id="UP000768646"/>
    </source>
</evidence>
<accession>A0ACB7CAV2</accession>
<keyword evidence="2" id="KW-1185">Reference proteome</keyword>
<dbReference type="EMBL" id="JABTEG010000007">
    <property type="protein sequence ID" value="KAG4304676.1"/>
    <property type="molecule type" value="Genomic_DNA"/>
</dbReference>
<name>A0ACB7CAV2_9ASCO</name>
<dbReference type="Proteomes" id="UP000768646">
    <property type="component" value="Unassembled WGS sequence"/>
</dbReference>
<organism evidence="1 2">
    <name type="scientific">Pneumocystis oryctolagi</name>
    <dbReference type="NCBI Taxonomy" id="42067"/>
    <lineage>
        <taxon>Eukaryota</taxon>
        <taxon>Fungi</taxon>
        <taxon>Dikarya</taxon>
        <taxon>Ascomycota</taxon>
        <taxon>Taphrinomycotina</taxon>
        <taxon>Pneumocystomycetes</taxon>
        <taxon>Pneumocystaceae</taxon>
        <taxon>Pneumocystis</taxon>
    </lineage>
</organism>